<gene>
    <name evidence="1" type="ORF">POCTA_138.1.T0530246</name>
</gene>
<organism evidence="1 2">
    <name type="scientific">Paramecium octaurelia</name>
    <dbReference type="NCBI Taxonomy" id="43137"/>
    <lineage>
        <taxon>Eukaryota</taxon>
        <taxon>Sar</taxon>
        <taxon>Alveolata</taxon>
        <taxon>Ciliophora</taxon>
        <taxon>Intramacronucleata</taxon>
        <taxon>Oligohymenophorea</taxon>
        <taxon>Peniculida</taxon>
        <taxon>Parameciidae</taxon>
        <taxon>Paramecium</taxon>
    </lineage>
</organism>
<keyword evidence="2" id="KW-1185">Reference proteome</keyword>
<evidence type="ECO:0000313" key="2">
    <source>
        <dbReference type="Proteomes" id="UP000683925"/>
    </source>
</evidence>
<protein>
    <submittedName>
        <fullName evidence="1">Uncharacterized protein</fullName>
    </submittedName>
</protein>
<sequence>MEGQINKNYLNFIQNKSIIAQEICLYLKKSFGIQPTIDQKFIFLLSIDHGELNNSKVKEQRR</sequence>
<name>A0A8S1V425_PAROT</name>
<dbReference type="EMBL" id="CAJJDP010000053">
    <property type="protein sequence ID" value="CAD8169466.1"/>
    <property type="molecule type" value="Genomic_DNA"/>
</dbReference>
<accession>A0A8S1V425</accession>
<evidence type="ECO:0000313" key="1">
    <source>
        <dbReference type="EMBL" id="CAD8169466.1"/>
    </source>
</evidence>
<proteinExistence type="predicted"/>
<comment type="caution">
    <text evidence="1">The sequence shown here is derived from an EMBL/GenBank/DDBJ whole genome shotgun (WGS) entry which is preliminary data.</text>
</comment>
<reference evidence="1" key="1">
    <citation type="submission" date="2021-01" db="EMBL/GenBank/DDBJ databases">
        <authorList>
            <consortium name="Genoscope - CEA"/>
            <person name="William W."/>
        </authorList>
    </citation>
    <scope>NUCLEOTIDE SEQUENCE</scope>
</reference>
<dbReference type="Proteomes" id="UP000683925">
    <property type="component" value="Unassembled WGS sequence"/>
</dbReference>
<dbReference type="AlphaFoldDB" id="A0A8S1V425"/>